<feature type="compositionally biased region" description="Basic and acidic residues" evidence="1">
    <location>
        <begin position="14"/>
        <end position="29"/>
    </location>
</feature>
<dbReference type="RefSeq" id="WP_076325442.1">
    <property type="nucleotide sequence ID" value="NZ_JBCMXI010000005.1"/>
</dbReference>
<evidence type="ECO:0000256" key="1">
    <source>
        <dbReference type="SAM" id="MobiDB-lite"/>
    </source>
</evidence>
<comment type="caution">
    <text evidence="2">The sequence shown here is derived from an EMBL/GenBank/DDBJ whole genome shotgun (WGS) entry which is preliminary data.</text>
</comment>
<proteinExistence type="predicted"/>
<dbReference type="AlphaFoldDB" id="A0A1R1AV39"/>
<dbReference type="STRING" id="1401.BK123_27025"/>
<reference evidence="2 3" key="1">
    <citation type="submission" date="2016-11" db="EMBL/GenBank/DDBJ databases">
        <title>Paenibacillus species isolates.</title>
        <authorList>
            <person name="Beno S.M."/>
        </authorList>
    </citation>
    <scope>NUCLEOTIDE SEQUENCE [LARGE SCALE GENOMIC DNA]</scope>
    <source>
        <strain evidence="2 3">FSL F4-0100</strain>
    </source>
</reference>
<dbReference type="Proteomes" id="UP000187074">
    <property type="component" value="Unassembled WGS sequence"/>
</dbReference>
<dbReference type="OrthoDB" id="2637262at2"/>
<feature type="region of interest" description="Disordered" evidence="1">
    <location>
        <begin position="1"/>
        <end position="29"/>
    </location>
</feature>
<evidence type="ECO:0000313" key="2">
    <source>
        <dbReference type="EMBL" id="OME89421.1"/>
    </source>
</evidence>
<accession>A0A1R1AV39</accession>
<name>A0A1R1AV39_PAELA</name>
<sequence length="63" mass="7479">MRKDHLSLLNGRATRGEAIDRQSESRRQTQTEISSVVWDRLVKDEGIAQQPWHHRLQVIRFNQ</sequence>
<organism evidence="2 3">
    <name type="scientific">Paenibacillus lautus</name>
    <name type="common">Bacillus lautus</name>
    <dbReference type="NCBI Taxonomy" id="1401"/>
    <lineage>
        <taxon>Bacteria</taxon>
        <taxon>Bacillati</taxon>
        <taxon>Bacillota</taxon>
        <taxon>Bacilli</taxon>
        <taxon>Bacillales</taxon>
        <taxon>Paenibacillaceae</taxon>
        <taxon>Paenibacillus</taxon>
    </lineage>
</organism>
<gene>
    <name evidence="2" type="ORF">BK123_27025</name>
</gene>
<protein>
    <submittedName>
        <fullName evidence="2">Uncharacterized protein</fullName>
    </submittedName>
</protein>
<dbReference type="EMBL" id="MRTF01000010">
    <property type="protein sequence ID" value="OME89421.1"/>
    <property type="molecule type" value="Genomic_DNA"/>
</dbReference>
<evidence type="ECO:0000313" key="3">
    <source>
        <dbReference type="Proteomes" id="UP000187074"/>
    </source>
</evidence>